<evidence type="ECO:0000256" key="11">
    <source>
        <dbReference type="ARBA" id="ARBA00023136"/>
    </source>
</evidence>
<gene>
    <name evidence="16" type="primary">VPS29</name>
</gene>
<dbReference type="GO" id="GO:0015031">
    <property type="term" value="P:protein transport"/>
    <property type="evidence" value="ECO:0007669"/>
    <property type="project" value="UniProtKB-KW"/>
</dbReference>
<dbReference type="GO" id="GO:0030904">
    <property type="term" value="C:retromer complex"/>
    <property type="evidence" value="ECO:0007669"/>
    <property type="project" value="InterPro"/>
</dbReference>
<organism evidence="15 16">
    <name type="scientific">Petromyzon marinus</name>
    <name type="common">Sea lamprey</name>
    <dbReference type="NCBI Taxonomy" id="7757"/>
    <lineage>
        <taxon>Eukaryota</taxon>
        <taxon>Metazoa</taxon>
        <taxon>Chordata</taxon>
        <taxon>Craniata</taxon>
        <taxon>Vertebrata</taxon>
        <taxon>Cyclostomata</taxon>
        <taxon>Hyperoartia</taxon>
        <taxon>Petromyzontiformes</taxon>
        <taxon>Petromyzontidae</taxon>
        <taxon>Petromyzon</taxon>
    </lineage>
</organism>
<proteinExistence type="inferred from homology"/>
<keyword evidence="8" id="KW-0967">Endosome</keyword>
<keyword evidence="11" id="KW-0472">Membrane</keyword>
<sequence length="182" mass="20003">MLVLVLGDLHIPHRSSALPTKFKKLLVPGKIQHILCTGNLCSKESLDYLKTLAADVHVVRGDLDQVGSWPEQKVVTVGQFRIGLSHGHQLVPWGDAAALALLQRELAADIIITGHTHRFEAFESEGRFYINPGSATGAYSPLDSNVVPSFVLMDIQASTVVTYVYQLLGDDVKVERIEYKKA</sequence>
<dbReference type="Proteomes" id="UP001318040">
    <property type="component" value="Chromosome 1"/>
</dbReference>
<comment type="subcellular location">
    <subcellularLocation>
        <location evidence="2">Cytoplasm</location>
    </subcellularLocation>
    <subcellularLocation>
        <location evidence="1">Endosome membrane</location>
        <topology evidence="1">Peripheral membrane protein</topology>
    </subcellularLocation>
</comment>
<keyword evidence="5 13" id="KW-0813">Transport</keyword>
<dbReference type="Pfam" id="PF12850">
    <property type="entry name" value="Metallophos_2"/>
    <property type="match status" value="1"/>
</dbReference>
<evidence type="ECO:0000259" key="14">
    <source>
        <dbReference type="Pfam" id="PF12850"/>
    </source>
</evidence>
<evidence type="ECO:0000256" key="10">
    <source>
        <dbReference type="ARBA" id="ARBA00022927"/>
    </source>
</evidence>
<dbReference type="SUPFAM" id="SSF56300">
    <property type="entry name" value="Metallo-dependent phosphatases"/>
    <property type="match status" value="1"/>
</dbReference>
<dbReference type="GO" id="GO:0042147">
    <property type="term" value="P:retrograde transport, endosome to Golgi"/>
    <property type="evidence" value="ECO:0007669"/>
    <property type="project" value="InterPro"/>
</dbReference>
<comment type="function">
    <text evidence="13">Component of the commander complex that is essential for endosomal recycling of transmembrane cargos; the commander complex is composed of the Csubcomplex and the retriever subcomplex. Component of the retriever complex, which is a heterotrimeric complex related to retromer cargo-selective complex (CSC) and essential for retromer-independent retrieval and recycling of numerous cargos. Component of the retromer cargo-selective complex (CSC). The CSC is believed to be the core functional component of retromer or respective retromer complex variants acting to prevent missorting of selected transmembrane cargo proteins into the lysosomal degradation pathway. In the endosomes, retriever complex drives the retrieval and recycling of NxxY-motif-containing cargo proteins by coupling to snx17, a cargo essential for the homeostatic maintenance of numerous cell surface proteins associated with processes that include cell migration, cell adhesion, nutrient supply and cell signaling. The recruitment of the retriever complex to the endosomal membrane involves Cand WASH complexes.</text>
</comment>
<dbReference type="CDD" id="cd07394">
    <property type="entry name" value="MPP_Vps29"/>
    <property type="match status" value="1"/>
</dbReference>
<evidence type="ECO:0000256" key="9">
    <source>
        <dbReference type="ARBA" id="ARBA00022833"/>
    </source>
</evidence>
<keyword evidence="7" id="KW-0479">Metal-binding</keyword>
<dbReference type="PANTHER" id="PTHR11124">
    <property type="entry name" value="VACUOLAR SORTING PROTEIN VPS29"/>
    <property type="match status" value="1"/>
</dbReference>
<protein>
    <recommendedName>
        <fullName evidence="4 13">Vacuolar protein sorting-associated protein 29</fullName>
    </recommendedName>
    <alternativeName>
        <fullName evidence="12 13">Vesicle protein sorting 29</fullName>
    </alternativeName>
</protein>
<dbReference type="AlphaFoldDB" id="A0AAJ7WXK6"/>
<evidence type="ECO:0000256" key="12">
    <source>
        <dbReference type="ARBA" id="ARBA00031913"/>
    </source>
</evidence>
<dbReference type="InterPro" id="IPR024654">
    <property type="entry name" value="Calcineurin-like_PHP_lpxH"/>
</dbReference>
<evidence type="ECO:0000256" key="13">
    <source>
        <dbReference type="RuleBase" id="RU362040"/>
    </source>
</evidence>
<dbReference type="KEGG" id="pmrn:116944132"/>
<dbReference type="NCBIfam" id="TIGR00040">
    <property type="entry name" value="yfcE"/>
    <property type="match status" value="1"/>
</dbReference>
<dbReference type="InterPro" id="IPR028661">
    <property type="entry name" value="Vps29"/>
</dbReference>
<evidence type="ECO:0000256" key="1">
    <source>
        <dbReference type="ARBA" id="ARBA00004481"/>
    </source>
</evidence>
<keyword evidence="9" id="KW-0862">Zinc</keyword>
<dbReference type="CTD" id="51699"/>
<feature type="domain" description="Calcineurin-like phosphoesterase" evidence="14">
    <location>
        <begin position="1"/>
        <end position="156"/>
    </location>
</feature>
<dbReference type="GO" id="GO:0010008">
    <property type="term" value="C:endosome membrane"/>
    <property type="evidence" value="ECO:0007669"/>
    <property type="project" value="UniProtKB-SubCell"/>
</dbReference>
<evidence type="ECO:0000313" key="16">
    <source>
        <dbReference type="RefSeq" id="XP_032813517.1"/>
    </source>
</evidence>
<keyword evidence="15" id="KW-1185">Reference proteome</keyword>
<keyword evidence="6" id="KW-0963">Cytoplasm</keyword>
<dbReference type="InterPro" id="IPR029052">
    <property type="entry name" value="Metallo-depent_PP-like"/>
</dbReference>
<dbReference type="RefSeq" id="XP_032813517.1">
    <property type="nucleotide sequence ID" value="XM_032957626.1"/>
</dbReference>
<dbReference type="GO" id="GO:0005829">
    <property type="term" value="C:cytosol"/>
    <property type="evidence" value="ECO:0007669"/>
    <property type="project" value="GOC"/>
</dbReference>
<evidence type="ECO:0000256" key="6">
    <source>
        <dbReference type="ARBA" id="ARBA00022490"/>
    </source>
</evidence>
<accession>A0AAJ7WXK6</accession>
<dbReference type="FunFam" id="3.60.21.10:FF:000009">
    <property type="entry name" value="Vacuolar protein sorting-associated protein 29"/>
    <property type="match status" value="1"/>
</dbReference>
<dbReference type="GO" id="GO:0046872">
    <property type="term" value="F:metal ion binding"/>
    <property type="evidence" value="ECO:0007669"/>
    <property type="project" value="UniProtKB-KW"/>
</dbReference>
<evidence type="ECO:0000256" key="7">
    <source>
        <dbReference type="ARBA" id="ARBA00022723"/>
    </source>
</evidence>
<reference evidence="16" key="1">
    <citation type="submission" date="2025-08" db="UniProtKB">
        <authorList>
            <consortium name="RefSeq"/>
        </authorList>
    </citation>
    <scope>IDENTIFICATION</scope>
    <source>
        <tissue evidence="16">Sperm</tissue>
    </source>
</reference>
<dbReference type="InterPro" id="IPR000979">
    <property type="entry name" value="Phosphodiesterase_MJ0936/Vps29"/>
</dbReference>
<dbReference type="Gene3D" id="3.60.21.10">
    <property type="match status" value="1"/>
</dbReference>
<name>A0AAJ7WXK6_PETMA</name>
<evidence type="ECO:0000256" key="2">
    <source>
        <dbReference type="ARBA" id="ARBA00004496"/>
    </source>
</evidence>
<comment type="similarity">
    <text evidence="3 13">Belongs to the VPS29 family.</text>
</comment>
<evidence type="ECO:0000256" key="3">
    <source>
        <dbReference type="ARBA" id="ARBA00005945"/>
    </source>
</evidence>
<keyword evidence="10 13" id="KW-0653">Protein transport</keyword>
<dbReference type="GeneID" id="116944132"/>
<evidence type="ECO:0000313" key="15">
    <source>
        <dbReference type="Proteomes" id="UP001318040"/>
    </source>
</evidence>
<evidence type="ECO:0000256" key="8">
    <source>
        <dbReference type="ARBA" id="ARBA00022753"/>
    </source>
</evidence>
<evidence type="ECO:0000256" key="4">
    <source>
        <dbReference type="ARBA" id="ARBA00017767"/>
    </source>
</evidence>
<evidence type="ECO:0000256" key="5">
    <source>
        <dbReference type="ARBA" id="ARBA00022448"/>
    </source>
</evidence>